<protein>
    <submittedName>
        <fullName evidence="2">Heterokaryon incompatibility protein-domain-containing protein</fullName>
    </submittedName>
</protein>
<dbReference type="OrthoDB" id="5135333at2759"/>
<evidence type="ECO:0000313" key="2">
    <source>
        <dbReference type="EMBL" id="KAH7128140.1"/>
    </source>
</evidence>
<dbReference type="EMBL" id="JAGMWT010000005">
    <property type="protein sequence ID" value="KAH7128140.1"/>
    <property type="molecule type" value="Genomic_DNA"/>
</dbReference>
<dbReference type="PANTHER" id="PTHR33112:SF12">
    <property type="entry name" value="HETEROKARYON INCOMPATIBILITY DOMAIN-CONTAINING PROTEIN"/>
    <property type="match status" value="1"/>
</dbReference>
<dbReference type="Proteomes" id="UP000700596">
    <property type="component" value="Unassembled WGS sequence"/>
</dbReference>
<dbReference type="PANTHER" id="PTHR33112">
    <property type="entry name" value="DOMAIN PROTEIN, PUTATIVE-RELATED"/>
    <property type="match status" value="1"/>
</dbReference>
<organism evidence="2 3">
    <name type="scientific">Dendryphion nanum</name>
    <dbReference type="NCBI Taxonomy" id="256645"/>
    <lineage>
        <taxon>Eukaryota</taxon>
        <taxon>Fungi</taxon>
        <taxon>Dikarya</taxon>
        <taxon>Ascomycota</taxon>
        <taxon>Pezizomycotina</taxon>
        <taxon>Dothideomycetes</taxon>
        <taxon>Pleosporomycetidae</taxon>
        <taxon>Pleosporales</taxon>
        <taxon>Torulaceae</taxon>
        <taxon>Dendryphion</taxon>
    </lineage>
</organism>
<comment type="caution">
    <text evidence="2">The sequence shown here is derived from an EMBL/GenBank/DDBJ whole genome shotgun (WGS) entry which is preliminary data.</text>
</comment>
<keyword evidence="3" id="KW-1185">Reference proteome</keyword>
<proteinExistence type="predicted"/>
<evidence type="ECO:0000313" key="3">
    <source>
        <dbReference type="Proteomes" id="UP000700596"/>
    </source>
</evidence>
<gene>
    <name evidence="2" type="ORF">B0J11DRAFT_458500</name>
</gene>
<feature type="domain" description="Heterokaryon incompatibility" evidence="1">
    <location>
        <begin position="184"/>
        <end position="331"/>
    </location>
</feature>
<evidence type="ECO:0000259" key="1">
    <source>
        <dbReference type="Pfam" id="PF06985"/>
    </source>
</evidence>
<dbReference type="AlphaFoldDB" id="A0A9P9DYK2"/>
<reference evidence="2" key="1">
    <citation type="journal article" date="2021" name="Nat. Commun.">
        <title>Genetic determinants of endophytism in the Arabidopsis root mycobiome.</title>
        <authorList>
            <person name="Mesny F."/>
            <person name="Miyauchi S."/>
            <person name="Thiergart T."/>
            <person name="Pickel B."/>
            <person name="Atanasova L."/>
            <person name="Karlsson M."/>
            <person name="Huettel B."/>
            <person name="Barry K.W."/>
            <person name="Haridas S."/>
            <person name="Chen C."/>
            <person name="Bauer D."/>
            <person name="Andreopoulos W."/>
            <person name="Pangilinan J."/>
            <person name="LaButti K."/>
            <person name="Riley R."/>
            <person name="Lipzen A."/>
            <person name="Clum A."/>
            <person name="Drula E."/>
            <person name="Henrissat B."/>
            <person name="Kohler A."/>
            <person name="Grigoriev I.V."/>
            <person name="Martin F.M."/>
            <person name="Hacquard S."/>
        </authorList>
    </citation>
    <scope>NUCLEOTIDE SEQUENCE</scope>
    <source>
        <strain evidence="2">MPI-CAGE-CH-0243</strain>
    </source>
</reference>
<name>A0A9P9DYK2_9PLEO</name>
<accession>A0A9P9DYK2</accession>
<dbReference type="Pfam" id="PF06985">
    <property type="entry name" value="HET"/>
    <property type="match status" value="1"/>
</dbReference>
<sequence length="660" mass="75596">MSALEPLCDYCVKVDLRPERPSKQLPRKDKWSLGPGSRIKNSRCPMCRLVRHVFYEVERTELDMLHARLSERTDVILEWFQASGPGGRGAFYVHNTSEHWICFTGKSDTHSLAAGHYYLQPKLRSELEVSRVSRWLSTCTSKHAIDCNAEGPMTFEDAFPGLQVLRFIDVKRNCLVETQSICQYVALSYVWGAVPNFRLTKANKRELSVPGGIETVWKMIPRTIRDAIEFTRMLGRCYLCVDALCLLQNNREDLELGVAVMDQVYERSWLTIIAACGHDANAGLPGVREGSRKFSNLTLDVKRDISLGVYTGLDLLYRHSVHNSRAWTFQEHLLPRRAVYFVDNKIFFRCREAEYTECCLDHPQPCGPGVTRTSLLPPTVYMSEPLIDFAIMLLYYTRRALTNQDDVLRAMEGTIRRFSEKIKCRFLEGLPTAALDAFITFQSSNWTGLHRRTRFPSYSWVGWKGAITISTQNINNDWLRMKTWIIWHKRSLSGITNLVWDPAANELFPTVNPEYIGYRERQPFRSLPALGIITSRTTPTEDLTFDMARFTYPLLQFWTLALFYKIGNIDVFKAHGDILAEGGTVCGQMWLDGFEETTFFESEGMFEVILLSECVPDLYNVMLLEWNAGVAERRGIGTIKLSAIDKSFPPGPVWKEIILA</sequence>
<dbReference type="InterPro" id="IPR010730">
    <property type="entry name" value="HET"/>
</dbReference>